<dbReference type="SUPFAM" id="SSF53474">
    <property type="entry name" value="alpha/beta-Hydrolases"/>
    <property type="match status" value="1"/>
</dbReference>
<dbReference type="InterPro" id="IPR051044">
    <property type="entry name" value="MAG_DAG_Lipase"/>
</dbReference>
<dbReference type="RefSeq" id="WP_208649409.1">
    <property type="nucleotide sequence ID" value="NZ_CP036528.1"/>
</dbReference>
<keyword evidence="2" id="KW-0378">Hydrolase</keyword>
<gene>
    <name evidence="2" type="ORF">DKZ56_07470</name>
</gene>
<organism evidence="2 3">
    <name type="scientific">Ureibacillus thermophilus</name>
    <dbReference type="NCBI Taxonomy" id="367743"/>
    <lineage>
        <taxon>Bacteria</taxon>
        <taxon>Bacillati</taxon>
        <taxon>Bacillota</taxon>
        <taxon>Bacilli</taxon>
        <taxon>Bacillales</taxon>
        <taxon>Caryophanaceae</taxon>
        <taxon>Ureibacillus</taxon>
    </lineage>
</organism>
<name>A0A4P6URS0_9BACL</name>
<dbReference type="Gene3D" id="3.40.50.1820">
    <property type="entry name" value="alpha/beta hydrolase"/>
    <property type="match status" value="1"/>
</dbReference>
<evidence type="ECO:0000313" key="2">
    <source>
        <dbReference type="EMBL" id="QBK25714.1"/>
    </source>
</evidence>
<dbReference type="EMBL" id="CP036528">
    <property type="protein sequence ID" value="QBK25714.1"/>
    <property type="molecule type" value="Genomic_DNA"/>
</dbReference>
<dbReference type="Pfam" id="PF12146">
    <property type="entry name" value="Hydrolase_4"/>
    <property type="match status" value="1"/>
</dbReference>
<reference evidence="2 3" key="1">
    <citation type="submission" date="2019-02" db="EMBL/GenBank/DDBJ databases">
        <title>Ureibacillus thermophilus.</title>
        <authorList>
            <person name="Sunny J.S."/>
            <person name="Natarajan A."/>
            <person name="Saleena L.M."/>
        </authorList>
    </citation>
    <scope>NUCLEOTIDE SEQUENCE [LARGE SCALE GENOMIC DNA]</scope>
    <source>
        <strain evidence="2 3">LM102</strain>
    </source>
</reference>
<dbReference type="InterPro" id="IPR029058">
    <property type="entry name" value="AB_hydrolase_fold"/>
</dbReference>
<dbReference type="KEGG" id="uth:DKZ56_07470"/>
<dbReference type="GO" id="GO:0016787">
    <property type="term" value="F:hydrolase activity"/>
    <property type="evidence" value="ECO:0007669"/>
    <property type="project" value="UniProtKB-KW"/>
</dbReference>
<keyword evidence="3" id="KW-1185">Reference proteome</keyword>
<sequence length="308" mass="35743">MKEARWIEMSDGQQIYTRIYETENPVGNFYILHGMAEHGERYDEFAQLLCREGYRVIVHDHRGHGKTGEASGKFGYFCDEDGFERVVEDVYEIMNETMNRQCDTILFGHSMGSFLARRFIQLHSSLIHQCILCGTGSTTALHYIGNILAKSLVRFQGKEIESKLMNELSFSSFNKHFENARTPFDWLTSDVKEVRTYIEDPYCGFIPTHQFFKDLTDGLLLISRKEENKKIRKDLPVLFISGSIDPVGNNGKGVFQVAKELTKAGLENVAVYLFEGMRHEILNEQNKELVYEVLLRWLRKWKNKNILM</sequence>
<evidence type="ECO:0000313" key="3">
    <source>
        <dbReference type="Proteomes" id="UP000291151"/>
    </source>
</evidence>
<feature type="domain" description="Serine aminopeptidase S33" evidence="1">
    <location>
        <begin position="25"/>
        <end position="286"/>
    </location>
</feature>
<accession>A0A4P6URS0</accession>
<dbReference type="InterPro" id="IPR022742">
    <property type="entry name" value="Hydrolase_4"/>
</dbReference>
<evidence type="ECO:0000259" key="1">
    <source>
        <dbReference type="Pfam" id="PF12146"/>
    </source>
</evidence>
<proteinExistence type="predicted"/>
<dbReference type="AlphaFoldDB" id="A0A4P6URS0"/>
<dbReference type="Proteomes" id="UP000291151">
    <property type="component" value="Chromosome"/>
</dbReference>
<protein>
    <submittedName>
        <fullName evidence="2">Alpha/beta fold hydrolase</fullName>
    </submittedName>
</protein>
<dbReference type="PANTHER" id="PTHR11614">
    <property type="entry name" value="PHOSPHOLIPASE-RELATED"/>
    <property type="match status" value="1"/>
</dbReference>